<dbReference type="InterPro" id="IPR032430">
    <property type="entry name" value="Blm10_mid"/>
</dbReference>
<dbReference type="EMBL" id="SEOQ01000282">
    <property type="protein sequence ID" value="TFY66048.1"/>
    <property type="molecule type" value="Genomic_DNA"/>
</dbReference>
<dbReference type="InterPro" id="IPR055455">
    <property type="entry name" value="HEAT_PSME4"/>
</dbReference>
<evidence type="ECO:0000313" key="13">
    <source>
        <dbReference type="Proteomes" id="UP000298327"/>
    </source>
</evidence>
<dbReference type="GO" id="GO:0070628">
    <property type="term" value="F:proteasome binding"/>
    <property type="evidence" value="ECO:0007669"/>
    <property type="project" value="InterPro"/>
</dbReference>
<dbReference type="GO" id="GO:0006281">
    <property type="term" value="P:DNA repair"/>
    <property type="evidence" value="ECO:0007669"/>
    <property type="project" value="UniProtKB-KW"/>
</dbReference>
<feature type="domain" description="Proteasome activator complex subunit 4-like HEAT repeat-like" evidence="11">
    <location>
        <begin position="1482"/>
        <end position="1639"/>
    </location>
</feature>
<dbReference type="Proteomes" id="UP000298327">
    <property type="component" value="Unassembled WGS sequence"/>
</dbReference>
<evidence type="ECO:0000256" key="4">
    <source>
        <dbReference type="ARBA" id="ARBA00022490"/>
    </source>
</evidence>
<comment type="caution">
    <text evidence="12">The sequence shown here is derived from an EMBL/GenBank/DDBJ whole genome shotgun (WGS) entry which is preliminary data.</text>
</comment>
<sequence length="2053" mass="233208">MVLPDMSQLKIHDPGPSKPPPDIPDDITHTTDRYLLKLKSYAQALPYSIESNSKMQHMLDFICTRIVQCVEAKDYDPGFLQWDSMLTYWCYLKYPIPKEKRIRLVSLYYHLCTTPGMPLHIVATCSDALDNLTRSKKKLTTKDLRLPWRPIFDILKHDLFLSRRQFEVTHTSYYMGYIASTVRRFFHPAAIDEMLATFVPMVDGTAFDHLLSSQFFLLTFLPQTHPQSYLPMLFRLWESVNSYMFDERMLQFLSQLSEMHLDPSISDPRRITELPDDAVSENEGRPNWNKDDMKYGGLWHGLFNEVGIYSAYDWQFIMCKCLASMEIPLADTGSLTTGPSADNQAGFELGRLPKPTWRIVSLARIIVSSMAPDSLPQAPSAAPTPFMTPMASGFNTPKPQNGNVGDYLSAHLHKTPLSNQKSFIGGSKALDSVVRLIASTESFFHPSNSGAWTADLSAFIKYVAYEFSKRWHQEQKPDCKTPVHRRLTGDMKRELVKSFRTVALLAMFSEDSTTVANINSCLRWLSLMEPDLILFPILERAVPSLEALVETQRTIAVIKSLGAVAPALVSREVYYPGAKHLIPILQLLIPGIDLNDPSKTLCTTTFLIEISQYIKFGDLTSVGSSLSADVDSRSPVVTDIPDDVPSVSIGDHMVDGNPDVHCVNGDLQVPFSKEEEDALLREATGELPGWIANFIRRVILLFDNLPEEAGGATEGDVHCYTGDARFHKLSDPSSVQLVDAVTNACSQICIHLSDPLFDLVLNMIFDYASTSVRPNAVRAVHQLVECVANADPTKTLAKFVPFCIRNIYTELESGASSLRTTSNLSTPLPADATFHWNLAVLRGAIFNDGKAVLKYKDEFPPLLLHLRDKTLAKRGFSWSGKLLSSLLLTLTHTYPLEDKFVNTNEWSSDEFRFNHHRYWGKLYRAEDVNVSWHVPDDREIDFALQIFTDIIEPTLTSLEKSLAPGKCSLNKFGGITTDTNSASRDYARQRTPTLVKETMSKEEELYALATSDILHEIPEMIASVDPINSGFAISDPEDPRAKYYTALRLRFGKFLHDASVSLRQQGEENTVDAVDLLIESIRTYMLDYGDSKDSYYMQLDRYNSELNYARQYYGQKVWPRAVFVRRARLYHAAQLRWNSIERRRGPLEDGLVDDVTEWSMWQYATVRESSQSLLDALCSAYDGIRYRCLPRIYEALEPGTDNDRMKGALWTLNMSPFVKYAMADPTLASELISRLFACQGNEKPSIQNCVGAVAENGLNSFVEPNTLVFEVEHPPLQVALSEFKKFLSLGAESEAIVAKCTQKRQERIQLSNDCVIETTSMILEVANTDTTHWRYAIYAARCLRTLIRRDAPVTAEHLGYFLEKARDNHPSLYAQRAIMKALRYMKLRTFSKDAVDLLLERNRNPLKTQVEVNTPTHEFTTKFLQSFKEPIDLTTAPHKPTFSDKLATGWVAWSHSKTMYIPPYPTKLSLGPWDPSSQDAIEEVRKFAMDEEYWKDLSVHFSSETHADSVASDNISAVKSIVQILEDESFSPLQAIVEELITDTDQNKQRGAAELLAGLLLGAKHWPTVTQQRLWQWAMPLLEKTFSQRIKTDTLPIWSSFIEYMFYNRDPRRHQALVDYILKEFETTDYNGESSLVAVKALCFLRAFYENESRKFIPWADDAVKRVWPEIKSDHDEVRAYISELLTFTNKIKWQPTPSIPTAEVFVRECRTTPIEVDIMGMRGSYHKEHVAELVKRFPQWRAERLPGARAFQSTYDRVGTTVCRWLYQTVHDSNAISAYDYILPLLPELFRFTEVHDNDDLLSRARTLLVRMCGVTPPRPLIPAILDIIFDTIQNSPSWKVRLTAMPLVQVFYFRQVPLISDAKITEILEVLCKCLDDEVVEVREMAATTVSGVLRLSSRRNILTLKNRFIRLLRRSELPERSSPAYNSAVRQRHAAILGICALVDSYPYTVERWMPELLTNILAEHTYDPVSTVLYHSRCVLCVLCYGVCTDVMRRADSDIDDGAQVREQLQEDAPGYVARGLEAFHRGSAGSALDTAHWIIILFVHVSDA</sequence>
<dbReference type="PANTHER" id="PTHR32170:SF3">
    <property type="entry name" value="PROTEASOME ACTIVATOR COMPLEX SUBUNIT 4"/>
    <property type="match status" value="1"/>
</dbReference>
<evidence type="ECO:0000259" key="9">
    <source>
        <dbReference type="Pfam" id="PF11919"/>
    </source>
</evidence>
<evidence type="ECO:0000256" key="5">
    <source>
        <dbReference type="ARBA" id="ARBA00022737"/>
    </source>
</evidence>
<dbReference type="InterPro" id="IPR011989">
    <property type="entry name" value="ARM-like"/>
</dbReference>
<evidence type="ECO:0000256" key="8">
    <source>
        <dbReference type="ARBA" id="ARBA00023242"/>
    </source>
</evidence>
<reference evidence="12 13" key="1">
    <citation type="submission" date="2019-02" db="EMBL/GenBank/DDBJ databases">
        <title>Genome sequencing of the rare red list fungi Dentipellis fragilis.</title>
        <authorList>
            <person name="Buettner E."/>
            <person name="Kellner H."/>
        </authorList>
    </citation>
    <scope>NUCLEOTIDE SEQUENCE [LARGE SCALE GENOMIC DNA]</scope>
    <source>
        <strain evidence="12 13">DSM 105465</strain>
    </source>
</reference>
<evidence type="ECO:0000259" key="11">
    <source>
        <dbReference type="Pfam" id="PF23096"/>
    </source>
</evidence>
<dbReference type="GO" id="GO:0010499">
    <property type="term" value="P:proteasomal ubiquitin-independent protein catabolic process"/>
    <property type="evidence" value="ECO:0007669"/>
    <property type="project" value="TreeGrafter"/>
</dbReference>
<feature type="domain" description="Proteasome activator Blm10 middle HEAT repeats region" evidence="10">
    <location>
        <begin position="435"/>
        <end position="964"/>
    </location>
</feature>
<evidence type="ECO:0000256" key="7">
    <source>
        <dbReference type="ARBA" id="ARBA00023204"/>
    </source>
</evidence>
<dbReference type="InterPro" id="IPR035309">
    <property type="entry name" value="PSME4"/>
</dbReference>
<dbReference type="Pfam" id="PF16507">
    <property type="entry name" value="HEAT_PSME4_mid"/>
    <property type="match status" value="1"/>
</dbReference>
<evidence type="ECO:0000256" key="2">
    <source>
        <dbReference type="ARBA" id="ARBA00004496"/>
    </source>
</evidence>
<dbReference type="GO" id="GO:0005829">
    <property type="term" value="C:cytosol"/>
    <property type="evidence" value="ECO:0007669"/>
    <property type="project" value="TreeGrafter"/>
</dbReference>
<dbReference type="PANTHER" id="PTHR32170">
    <property type="entry name" value="PROTEASOME ACTIVATOR COMPLEX SUBUNIT 4"/>
    <property type="match status" value="1"/>
</dbReference>
<comment type="similarity">
    <text evidence="3">Belongs to the BLM10 family.</text>
</comment>
<dbReference type="Pfam" id="PF11919">
    <property type="entry name" value="PSME4_C"/>
    <property type="match status" value="1"/>
</dbReference>
<proteinExistence type="inferred from homology"/>
<feature type="domain" description="Proteasome activator complex subunit 4 C-terminal" evidence="9">
    <location>
        <begin position="1933"/>
        <end position="1973"/>
    </location>
</feature>
<dbReference type="GO" id="GO:0016504">
    <property type="term" value="F:peptidase activator activity"/>
    <property type="evidence" value="ECO:0007669"/>
    <property type="project" value="InterPro"/>
</dbReference>
<comment type="subcellular location">
    <subcellularLocation>
        <location evidence="2">Cytoplasm</location>
    </subcellularLocation>
    <subcellularLocation>
        <location evidence="1">Nucleus speckle</location>
    </subcellularLocation>
</comment>
<evidence type="ECO:0008006" key="14">
    <source>
        <dbReference type="Google" id="ProtNLM"/>
    </source>
</evidence>
<dbReference type="STRING" id="205917.A0A4Y9YWE8"/>
<accession>A0A4Y9YWE8</accession>
<gene>
    <name evidence="12" type="ORF">EVG20_g5040</name>
</gene>
<keyword evidence="7" id="KW-0234">DNA repair</keyword>
<organism evidence="12 13">
    <name type="scientific">Dentipellis fragilis</name>
    <dbReference type="NCBI Taxonomy" id="205917"/>
    <lineage>
        <taxon>Eukaryota</taxon>
        <taxon>Fungi</taxon>
        <taxon>Dikarya</taxon>
        <taxon>Basidiomycota</taxon>
        <taxon>Agaricomycotina</taxon>
        <taxon>Agaricomycetes</taxon>
        <taxon>Russulales</taxon>
        <taxon>Hericiaceae</taxon>
        <taxon>Dentipellis</taxon>
    </lineage>
</organism>
<keyword evidence="6" id="KW-0227">DNA damage</keyword>
<keyword evidence="5" id="KW-0677">Repeat</keyword>
<dbReference type="GO" id="GO:0016607">
    <property type="term" value="C:nuclear speck"/>
    <property type="evidence" value="ECO:0007669"/>
    <property type="project" value="UniProtKB-SubCell"/>
</dbReference>
<dbReference type="SUPFAM" id="SSF48371">
    <property type="entry name" value="ARM repeat"/>
    <property type="match status" value="1"/>
</dbReference>
<dbReference type="Gene3D" id="1.25.10.10">
    <property type="entry name" value="Leucine-rich Repeat Variant"/>
    <property type="match status" value="1"/>
</dbReference>
<keyword evidence="8" id="KW-0539">Nucleus</keyword>
<evidence type="ECO:0000313" key="12">
    <source>
        <dbReference type="EMBL" id="TFY66048.1"/>
    </source>
</evidence>
<keyword evidence="4" id="KW-0963">Cytoplasm</keyword>
<dbReference type="OrthoDB" id="17907at2759"/>
<evidence type="ECO:0000256" key="6">
    <source>
        <dbReference type="ARBA" id="ARBA00022763"/>
    </source>
</evidence>
<evidence type="ECO:0000256" key="3">
    <source>
        <dbReference type="ARBA" id="ARBA00005739"/>
    </source>
</evidence>
<dbReference type="Pfam" id="PF23096">
    <property type="entry name" value="HEAT_PSME4"/>
    <property type="match status" value="1"/>
</dbReference>
<evidence type="ECO:0000256" key="1">
    <source>
        <dbReference type="ARBA" id="ARBA00004324"/>
    </source>
</evidence>
<dbReference type="InterPro" id="IPR016024">
    <property type="entry name" value="ARM-type_fold"/>
</dbReference>
<name>A0A4Y9YWE8_9AGAM</name>
<keyword evidence="13" id="KW-1185">Reference proteome</keyword>
<protein>
    <recommendedName>
        <fullName evidence="14">Proteasome activator Blm10 mid region domain-containing protein</fullName>
    </recommendedName>
</protein>
<dbReference type="InterPro" id="IPR021843">
    <property type="entry name" value="PSME4_C"/>
</dbReference>
<evidence type="ECO:0000259" key="10">
    <source>
        <dbReference type="Pfam" id="PF16507"/>
    </source>
</evidence>